<dbReference type="Proteomes" id="UP000237347">
    <property type="component" value="Unassembled WGS sequence"/>
</dbReference>
<gene>
    <name evidence="2" type="ORF">CFP56_028962</name>
</gene>
<evidence type="ECO:0000259" key="1">
    <source>
        <dbReference type="Pfam" id="PF13966"/>
    </source>
</evidence>
<sequence>MTIFKIKTNYFKLKCPKRFLSKEKRYSKNSSIHAQGYDLRGSGVYGFHWVFSSETTFSPSAQVVLICIVMISSSTVDMAPIHSKCFYAWRSILQARDVINKGAIWRVGNGELIGVWKHQWLPNPTCSKIGSPRVSSPVTREAELVGRIPVSEGWDEDILIWPLTSEGKYSVRSAYQMLVEAENLTLPSSSSSAQSQDVCNKIWKLRVPNTIRHFLWQAAKNSLPTKMNLKAQHILMDDTCDDCGDHTESILHCLRLCDQSRLVWLSDPGFCFLVQKKCRSFIEILEALFNESSAYRYVMFATMAWCLWQRRNRIRERQPYWLLHDIRDRDKEMVQEFWDESLGPAYHSSVRWSPLPEVSFRANFVAALFDGTNSIGIGMVVRDHLGYVIAALSDCLRVIQALQCLDSFHRDSRGTDSKTGYGVG</sequence>
<evidence type="ECO:0000313" key="3">
    <source>
        <dbReference type="Proteomes" id="UP000237347"/>
    </source>
</evidence>
<evidence type="ECO:0000313" key="2">
    <source>
        <dbReference type="EMBL" id="KAK7829683.1"/>
    </source>
</evidence>
<keyword evidence="3" id="KW-1185">Reference proteome</keyword>
<dbReference type="EMBL" id="PKMF04000477">
    <property type="protein sequence ID" value="KAK7829683.1"/>
    <property type="molecule type" value="Genomic_DNA"/>
</dbReference>
<dbReference type="AlphaFoldDB" id="A0AAW0JRQ9"/>
<organism evidence="2 3">
    <name type="scientific">Quercus suber</name>
    <name type="common">Cork oak</name>
    <dbReference type="NCBI Taxonomy" id="58331"/>
    <lineage>
        <taxon>Eukaryota</taxon>
        <taxon>Viridiplantae</taxon>
        <taxon>Streptophyta</taxon>
        <taxon>Embryophyta</taxon>
        <taxon>Tracheophyta</taxon>
        <taxon>Spermatophyta</taxon>
        <taxon>Magnoliopsida</taxon>
        <taxon>eudicotyledons</taxon>
        <taxon>Gunneridae</taxon>
        <taxon>Pentapetalae</taxon>
        <taxon>rosids</taxon>
        <taxon>fabids</taxon>
        <taxon>Fagales</taxon>
        <taxon>Fagaceae</taxon>
        <taxon>Quercus</taxon>
    </lineage>
</organism>
<accession>A0AAW0JRQ9</accession>
<dbReference type="Pfam" id="PF13966">
    <property type="entry name" value="zf-RVT"/>
    <property type="match status" value="1"/>
</dbReference>
<dbReference type="InterPro" id="IPR026960">
    <property type="entry name" value="RVT-Znf"/>
</dbReference>
<comment type="caution">
    <text evidence="2">The sequence shown here is derived from an EMBL/GenBank/DDBJ whole genome shotgun (WGS) entry which is preliminary data.</text>
</comment>
<name>A0AAW0JRQ9_QUESU</name>
<proteinExistence type="predicted"/>
<feature type="domain" description="Reverse transcriptase zinc-binding" evidence="1">
    <location>
        <begin position="169"/>
        <end position="264"/>
    </location>
</feature>
<protein>
    <submittedName>
        <fullName evidence="2">Ribonuclease h protein</fullName>
    </submittedName>
</protein>
<reference evidence="2 3" key="1">
    <citation type="journal article" date="2018" name="Sci. Data">
        <title>The draft genome sequence of cork oak.</title>
        <authorList>
            <person name="Ramos A.M."/>
            <person name="Usie A."/>
            <person name="Barbosa P."/>
            <person name="Barros P.M."/>
            <person name="Capote T."/>
            <person name="Chaves I."/>
            <person name="Simoes F."/>
            <person name="Abreu I."/>
            <person name="Carrasquinho I."/>
            <person name="Faro C."/>
            <person name="Guimaraes J.B."/>
            <person name="Mendonca D."/>
            <person name="Nobrega F."/>
            <person name="Rodrigues L."/>
            <person name="Saibo N.J.M."/>
            <person name="Varela M.C."/>
            <person name="Egas C."/>
            <person name="Matos J."/>
            <person name="Miguel C.M."/>
            <person name="Oliveira M.M."/>
            <person name="Ricardo C.P."/>
            <person name="Goncalves S."/>
        </authorList>
    </citation>
    <scope>NUCLEOTIDE SEQUENCE [LARGE SCALE GENOMIC DNA]</scope>
    <source>
        <strain evidence="3">cv. HL8</strain>
    </source>
</reference>